<reference evidence="6 7" key="1">
    <citation type="journal article" date="2015" name="Genome Announc.">
        <title>Genome Assemblies of Three Soil-Associated Devosia species: D. insulae, D. limi, and D. soli.</title>
        <authorList>
            <person name="Hassan Y.I."/>
            <person name="Lepp D."/>
            <person name="Zhou T."/>
        </authorList>
    </citation>
    <scope>NUCLEOTIDE SEQUENCE [LARGE SCALE GENOMIC DNA]</scope>
    <source>
        <strain evidence="6 7">DS-56</strain>
    </source>
</reference>
<name>A0A1E5XNV8_9HYPH</name>
<evidence type="ECO:0000256" key="5">
    <source>
        <dbReference type="SAM" id="Phobius"/>
    </source>
</evidence>
<evidence type="ECO:0000256" key="2">
    <source>
        <dbReference type="ARBA" id="ARBA00022692"/>
    </source>
</evidence>
<evidence type="ECO:0000256" key="4">
    <source>
        <dbReference type="ARBA" id="ARBA00023136"/>
    </source>
</evidence>
<dbReference type="InterPro" id="IPR032808">
    <property type="entry name" value="DoxX"/>
</dbReference>
<keyword evidence="4 5" id="KW-0472">Membrane</keyword>
<dbReference type="AlphaFoldDB" id="A0A1E5XNV8"/>
<feature type="transmembrane region" description="Helical" evidence="5">
    <location>
        <begin position="12"/>
        <end position="33"/>
    </location>
</feature>
<feature type="transmembrane region" description="Helical" evidence="5">
    <location>
        <begin position="80"/>
        <end position="98"/>
    </location>
</feature>
<feature type="transmembrane region" description="Helical" evidence="5">
    <location>
        <begin position="110"/>
        <end position="127"/>
    </location>
</feature>
<gene>
    <name evidence="6" type="ORF">VW23_022335</name>
</gene>
<evidence type="ECO:0000256" key="3">
    <source>
        <dbReference type="ARBA" id="ARBA00022989"/>
    </source>
</evidence>
<dbReference type="GO" id="GO:0016020">
    <property type="term" value="C:membrane"/>
    <property type="evidence" value="ECO:0007669"/>
    <property type="project" value="UniProtKB-SubCell"/>
</dbReference>
<accession>A0A1E5XNV8</accession>
<keyword evidence="7" id="KW-1185">Reference proteome</keyword>
<protein>
    <recommendedName>
        <fullName evidence="8">DoxX family protein</fullName>
    </recommendedName>
</protein>
<evidence type="ECO:0000313" key="7">
    <source>
        <dbReference type="Proteomes" id="UP000095463"/>
    </source>
</evidence>
<keyword evidence="2 5" id="KW-0812">Transmembrane</keyword>
<evidence type="ECO:0000313" key="6">
    <source>
        <dbReference type="EMBL" id="OEO30194.1"/>
    </source>
</evidence>
<organism evidence="6 7">
    <name type="scientific">Devosia insulae DS-56</name>
    <dbReference type="NCBI Taxonomy" id="1116389"/>
    <lineage>
        <taxon>Bacteria</taxon>
        <taxon>Pseudomonadati</taxon>
        <taxon>Pseudomonadota</taxon>
        <taxon>Alphaproteobacteria</taxon>
        <taxon>Hyphomicrobiales</taxon>
        <taxon>Devosiaceae</taxon>
        <taxon>Devosia</taxon>
    </lineage>
</organism>
<dbReference type="Pfam" id="PF13564">
    <property type="entry name" value="DoxX_2"/>
    <property type="match status" value="1"/>
</dbReference>
<evidence type="ECO:0000256" key="1">
    <source>
        <dbReference type="ARBA" id="ARBA00004141"/>
    </source>
</evidence>
<evidence type="ECO:0008006" key="8">
    <source>
        <dbReference type="Google" id="ProtNLM"/>
    </source>
</evidence>
<sequence length="133" mass="14213">MTTMDFLTSLDFWLWVAATIAALFYLLAAYWKVLMPIPQLAGMMKWPGDVSPGFVRGIGLVDLAAGLGMVLPLATGILTFLTPLAALGSVVLQVLAIGFHGKRGETKQTLGLNIVLLALSAFVLWGRRGLLGL</sequence>
<dbReference type="Proteomes" id="UP000095463">
    <property type="component" value="Unassembled WGS sequence"/>
</dbReference>
<proteinExistence type="predicted"/>
<comment type="caution">
    <text evidence="6">The sequence shown here is derived from an EMBL/GenBank/DDBJ whole genome shotgun (WGS) entry which is preliminary data.</text>
</comment>
<dbReference type="EMBL" id="LAJE02000222">
    <property type="protein sequence ID" value="OEO30194.1"/>
    <property type="molecule type" value="Genomic_DNA"/>
</dbReference>
<dbReference type="OrthoDB" id="3385086at2"/>
<comment type="subcellular location">
    <subcellularLocation>
        <location evidence="1">Membrane</location>
        <topology evidence="1">Multi-pass membrane protein</topology>
    </subcellularLocation>
</comment>
<keyword evidence="3 5" id="KW-1133">Transmembrane helix</keyword>